<gene>
    <name evidence="1" type="ORF">SDC9_10381</name>
</gene>
<protein>
    <submittedName>
        <fullName evidence="1">Uncharacterized protein</fullName>
    </submittedName>
</protein>
<name>A0A644TG09_9ZZZZ</name>
<comment type="caution">
    <text evidence="1">The sequence shown here is derived from an EMBL/GenBank/DDBJ whole genome shotgun (WGS) entry which is preliminary data.</text>
</comment>
<sequence length="29" mass="3475">MQGFLDLKLKSIYDSPDIKMYIGDRKRNE</sequence>
<dbReference type="EMBL" id="VSSQ01000026">
    <property type="protein sequence ID" value="MPL64721.1"/>
    <property type="molecule type" value="Genomic_DNA"/>
</dbReference>
<dbReference type="AlphaFoldDB" id="A0A644TG09"/>
<accession>A0A644TG09</accession>
<evidence type="ECO:0000313" key="1">
    <source>
        <dbReference type="EMBL" id="MPL64721.1"/>
    </source>
</evidence>
<proteinExistence type="predicted"/>
<reference evidence="1" key="1">
    <citation type="submission" date="2019-08" db="EMBL/GenBank/DDBJ databases">
        <authorList>
            <person name="Kucharzyk K."/>
            <person name="Murdoch R.W."/>
            <person name="Higgins S."/>
            <person name="Loffler F."/>
        </authorList>
    </citation>
    <scope>NUCLEOTIDE SEQUENCE</scope>
</reference>
<organism evidence="1">
    <name type="scientific">bioreactor metagenome</name>
    <dbReference type="NCBI Taxonomy" id="1076179"/>
    <lineage>
        <taxon>unclassified sequences</taxon>
        <taxon>metagenomes</taxon>
        <taxon>ecological metagenomes</taxon>
    </lineage>
</organism>